<proteinExistence type="predicted"/>
<protein>
    <submittedName>
        <fullName evidence="1">Uncharacterized protein</fullName>
    </submittedName>
</protein>
<organism evidence="1 2">
    <name type="scientific">Hymenobacter glaciei</name>
    <dbReference type="NCBI Taxonomy" id="877209"/>
    <lineage>
        <taxon>Bacteria</taxon>
        <taxon>Pseudomonadati</taxon>
        <taxon>Bacteroidota</taxon>
        <taxon>Cytophagia</taxon>
        <taxon>Cytophagales</taxon>
        <taxon>Hymenobacteraceae</taxon>
        <taxon>Hymenobacter</taxon>
    </lineage>
</organism>
<keyword evidence="2" id="KW-1185">Reference proteome</keyword>
<evidence type="ECO:0000313" key="2">
    <source>
        <dbReference type="Proteomes" id="UP001501469"/>
    </source>
</evidence>
<dbReference type="Proteomes" id="UP001501469">
    <property type="component" value="Unassembled WGS sequence"/>
</dbReference>
<gene>
    <name evidence="1" type="ORF">GCM10022409_49490</name>
</gene>
<dbReference type="EMBL" id="BAABDK010000044">
    <property type="protein sequence ID" value="GAA4056532.1"/>
    <property type="molecule type" value="Genomic_DNA"/>
</dbReference>
<accession>A0ABP7UZV0</accession>
<evidence type="ECO:0000313" key="1">
    <source>
        <dbReference type="EMBL" id="GAA4056532.1"/>
    </source>
</evidence>
<dbReference type="RefSeq" id="WP_345060065.1">
    <property type="nucleotide sequence ID" value="NZ_BAABDK010000044.1"/>
</dbReference>
<comment type="caution">
    <text evidence="1">The sequence shown here is derived from an EMBL/GenBank/DDBJ whole genome shotgun (WGS) entry which is preliminary data.</text>
</comment>
<reference evidence="2" key="1">
    <citation type="journal article" date="2019" name="Int. J. Syst. Evol. Microbiol.">
        <title>The Global Catalogue of Microorganisms (GCM) 10K type strain sequencing project: providing services to taxonomists for standard genome sequencing and annotation.</title>
        <authorList>
            <consortium name="The Broad Institute Genomics Platform"/>
            <consortium name="The Broad Institute Genome Sequencing Center for Infectious Disease"/>
            <person name="Wu L."/>
            <person name="Ma J."/>
        </authorList>
    </citation>
    <scope>NUCLEOTIDE SEQUENCE [LARGE SCALE GENOMIC DNA]</scope>
    <source>
        <strain evidence="2">JCM 17225</strain>
    </source>
</reference>
<sequence>MLKIQIAAEGITHGPGHNTRTDHLRPVIDFLLAQGNRPAGWRGDAFWSDQGGEEHYTFTDPIDAAQLHEHFAFPASIRVYEDGFIKDSLNRVDISQESPPLVFSFEQPQ</sequence>
<name>A0ABP7UZV0_9BACT</name>